<comment type="function">
    <text evidence="7">Catalyzes the formation of phosphodiester linkages between 5'-phosphoryl and 3'-hydroxyl groups in double-stranded DNA using NAD as a coenzyme and as the energy source for the reaction.</text>
</comment>
<dbReference type="PIRSF" id="PIRSF001604">
    <property type="entry name" value="LigA"/>
    <property type="match status" value="1"/>
</dbReference>
<evidence type="ECO:0000256" key="5">
    <source>
        <dbReference type="ARBA" id="ARBA00023204"/>
    </source>
</evidence>
<dbReference type="RefSeq" id="WP_027849828.1">
    <property type="nucleotide sequence ID" value="NZ_BSOR01000016.1"/>
</dbReference>
<dbReference type="InterPro" id="IPR013840">
    <property type="entry name" value="DNAligase_N"/>
</dbReference>
<dbReference type="NCBIfam" id="NF005987">
    <property type="entry name" value="PRK08097.1"/>
    <property type="match status" value="1"/>
</dbReference>
<evidence type="ECO:0000256" key="7">
    <source>
        <dbReference type="HAMAP-Rule" id="MF_01587"/>
    </source>
</evidence>
<keyword evidence="1 7" id="KW-0436">Ligase</keyword>
<feature type="signal peptide" evidence="8">
    <location>
        <begin position="1"/>
        <end position="24"/>
    </location>
</feature>
<dbReference type="InterPro" id="IPR010994">
    <property type="entry name" value="RuvA_2-like"/>
</dbReference>
<evidence type="ECO:0000256" key="4">
    <source>
        <dbReference type="ARBA" id="ARBA00023027"/>
    </source>
</evidence>
<evidence type="ECO:0000256" key="2">
    <source>
        <dbReference type="ARBA" id="ARBA00022705"/>
    </source>
</evidence>
<dbReference type="EMBL" id="BSOR01000016">
    <property type="protein sequence ID" value="GLR63480.1"/>
    <property type="molecule type" value="Genomic_DNA"/>
</dbReference>
<dbReference type="PANTHER" id="PTHR47810">
    <property type="entry name" value="DNA LIGASE"/>
    <property type="match status" value="1"/>
</dbReference>
<dbReference type="Gene3D" id="1.10.150.20">
    <property type="entry name" value="5' to 3' exonuclease, C-terminal subdomain"/>
    <property type="match status" value="1"/>
</dbReference>
<dbReference type="Gene3D" id="2.40.50.140">
    <property type="entry name" value="Nucleic acid-binding proteins"/>
    <property type="match status" value="1"/>
</dbReference>
<comment type="catalytic activity">
    <reaction evidence="6 7">
        <text>NAD(+) + (deoxyribonucleotide)n-3'-hydroxyl + 5'-phospho-(deoxyribonucleotide)m = (deoxyribonucleotide)n+m + AMP + beta-nicotinamide D-nucleotide.</text>
        <dbReference type="EC" id="6.5.1.2"/>
    </reaction>
</comment>
<evidence type="ECO:0000256" key="8">
    <source>
        <dbReference type="SAM" id="SignalP"/>
    </source>
</evidence>
<evidence type="ECO:0000256" key="1">
    <source>
        <dbReference type="ARBA" id="ARBA00022598"/>
    </source>
</evidence>
<dbReference type="SUPFAM" id="SSF56091">
    <property type="entry name" value="DNA ligase/mRNA capping enzyme, catalytic domain"/>
    <property type="match status" value="1"/>
</dbReference>
<evidence type="ECO:0000259" key="9">
    <source>
        <dbReference type="SMART" id="SM00532"/>
    </source>
</evidence>
<comment type="similarity">
    <text evidence="7">Belongs to the NAD-dependent DNA ligase family. LigB subfamily.</text>
</comment>
<dbReference type="InterPro" id="IPR004150">
    <property type="entry name" value="NAD_DNA_ligase_OB"/>
</dbReference>
<dbReference type="Pfam" id="PF01653">
    <property type="entry name" value="DNA_ligase_aden"/>
    <property type="match status" value="1"/>
</dbReference>
<dbReference type="InterPro" id="IPR013839">
    <property type="entry name" value="DNAligase_adenylation"/>
</dbReference>
<keyword evidence="11" id="KW-1185">Reference proteome</keyword>
<dbReference type="PANTHER" id="PTHR47810:SF1">
    <property type="entry name" value="DNA LIGASE B"/>
    <property type="match status" value="1"/>
</dbReference>
<comment type="caution">
    <text evidence="10">The sequence shown here is derived from an EMBL/GenBank/DDBJ whole genome shotgun (WGS) entry which is preliminary data.</text>
</comment>
<protein>
    <recommendedName>
        <fullName evidence="7">DNA ligase B</fullName>
        <ecNumber evidence="7">6.5.1.2</ecNumber>
    </recommendedName>
    <alternativeName>
        <fullName evidence="7">Polydeoxyribonucleotide synthase [NAD(+)] B</fullName>
    </alternativeName>
</protein>
<dbReference type="InterPro" id="IPR050326">
    <property type="entry name" value="NAD_dep_DNA_ligaseB"/>
</dbReference>
<keyword evidence="8" id="KW-0732">Signal</keyword>
<evidence type="ECO:0000256" key="3">
    <source>
        <dbReference type="ARBA" id="ARBA00022763"/>
    </source>
</evidence>
<keyword evidence="4 7" id="KW-0520">NAD</keyword>
<dbReference type="Proteomes" id="UP001156682">
    <property type="component" value="Unassembled WGS sequence"/>
</dbReference>
<dbReference type="SMART" id="SM00532">
    <property type="entry name" value="LIGANc"/>
    <property type="match status" value="1"/>
</dbReference>
<dbReference type="HAMAP" id="MF_01587">
    <property type="entry name" value="DNA_ligase_B"/>
    <property type="match status" value="1"/>
</dbReference>
<reference evidence="11" key="1">
    <citation type="journal article" date="2019" name="Int. J. Syst. Evol. Microbiol.">
        <title>The Global Catalogue of Microorganisms (GCM) 10K type strain sequencing project: providing services to taxonomists for standard genome sequencing and annotation.</title>
        <authorList>
            <consortium name="The Broad Institute Genomics Platform"/>
            <consortium name="The Broad Institute Genome Sequencing Center for Infectious Disease"/>
            <person name="Wu L."/>
            <person name="Ma J."/>
        </authorList>
    </citation>
    <scope>NUCLEOTIDE SEQUENCE [LARGE SCALE GENOMIC DNA]</scope>
    <source>
        <strain evidence="11">NBRC 100033</strain>
    </source>
</reference>
<dbReference type="Gene3D" id="1.10.287.610">
    <property type="entry name" value="Helix hairpin bin"/>
    <property type="match status" value="1"/>
</dbReference>
<evidence type="ECO:0000313" key="11">
    <source>
        <dbReference type="Proteomes" id="UP001156682"/>
    </source>
</evidence>
<dbReference type="Pfam" id="PF03120">
    <property type="entry name" value="OB_DNA_ligase"/>
    <property type="match status" value="1"/>
</dbReference>
<dbReference type="InterPro" id="IPR001679">
    <property type="entry name" value="DNA_ligase"/>
</dbReference>
<gene>
    <name evidence="7 10" type="primary">ligB</name>
    <name evidence="10" type="ORF">GCM10007878_09150</name>
</gene>
<organism evidence="10 11">
    <name type="scientific">Marinospirillum insulare</name>
    <dbReference type="NCBI Taxonomy" id="217169"/>
    <lineage>
        <taxon>Bacteria</taxon>
        <taxon>Pseudomonadati</taxon>
        <taxon>Pseudomonadota</taxon>
        <taxon>Gammaproteobacteria</taxon>
        <taxon>Oceanospirillales</taxon>
        <taxon>Oceanospirillaceae</taxon>
        <taxon>Marinospirillum</taxon>
    </lineage>
</organism>
<dbReference type="InterPro" id="IPR020923">
    <property type="entry name" value="DNA_ligase_B"/>
</dbReference>
<dbReference type="Gene3D" id="3.30.470.30">
    <property type="entry name" value="DNA ligase/mRNA capping enzyme"/>
    <property type="match status" value="1"/>
</dbReference>
<dbReference type="SUPFAM" id="SSF50249">
    <property type="entry name" value="Nucleic acid-binding proteins"/>
    <property type="match status" value="1"/>
</dbReference>
<accession>A0ABQ5ZWT1</accession>
<keyword evidence="3 7" id="KW-0227">DNA damage</keyword>
<feature type="active site" description="N6-AMP-lysine intermediate" evidence="7">
    <location>
        <position position="133"/>
    </location>
</feature>
<keyword evidence="5 7" id="KW-0234">DNA repair</keyword>
<sequence>MPASKLISLVFVLASLIFSTLTFADCSTHQQTISQAQAAEAKSLTELLSQWNLAYYEQGISLVNDDVYDQTLKRFLALQSCFPQLQLPSLTPQQSHKVKHPLVQTGLNKVYSSQELAKWLALHQHKELWVQPKADGVAVSLVYLNGELTQAISRGNGELGEDWTEKVKKLPNIPQQINTNLPQLVLQGELVWRLEKHIQAKQDSQGARSQIAGFMQRQQTNLEEAKQVEIYIWDWPNSDLTMQAQVRQLTDWGFTRSQGLTQPVKSLNDVKHWQNQWYTQPLFMATDGVVIRQQERPKAENWQAKPPDWAIAWKHPAQQAVTRVSKIVYTVGRTGRITPILELEPFELDQRTLSRTSLGSLNKLKQLDLQTGDLVTIQLAGLTIPQLKEVLVRSLPRIKANHPPENTFHFLSCLKASDIQNSPYPIGCKQQYLARLTWLSSKQGLAMQGVGESTWEALLEAGLLVDLTNWINLTQEQLEKVKGIGIKRSRLLVRNFKLAASQPLETWLIALGMPPAGNNGLFDNGEITNWQNLSNKSLEKWQLRKGVGIKRAKDLQVFFNHPEIKKQTSFLAEMGVEGF</sequence>
<proteinExistence type="inferred from homology"/>
<dbReference type="SUPFAM" id="SSF47781">
    <property type="entry name" value="RuvA domain 2-like"/>
    <property type="match status" value="1"/>
</dbReference>
<evidence type="ECO:0000256" key="6">
    <source>
        <dbReference type="ARBA" id="ARBA00034005"/>
    </source>
</evidence>
<keyword evidence="2 7" id="KW-0235">DNA replication</keyword>
<dbReference type="EC" id="6.5.1.2" evidence="7"/>
<evidence type="ECO:0000313" key="10">
    <source>
        <dbReference type="EMBL" id="GLR63480.1"/>
    </source>
</evidence>
<dbReference type="InterPro" id="IPR012340">
    <property type="entry name" value="NA-bd_OB-fold"/>
</dbReference>
<feature type="domain" description="NAD-dependent DNA ligase N-terminal" evidence="9">
    <location>
        <begin position="36"/>
        <end position="444"/>
    </location>
</feature>
<name>A0ABQ5ZWT1_9GAMM</name>
<feature type="chain" id="PRO_5045593827" description="DNA ligase B" evidence="8">
    <location>
        <begin position="25"/>
        <end position="579"/>
    </location>
</feature>
<dbReference type="GO" id="GO:0016874">
    <property type="term" value="F:ligase activity"/>
    <property type="evidence" value="ECO:0007669"/>
    <property type="project" value="UniProtKB-KW"/>
</dbReference>